<keyword evidence="11" id="KW-1185">Reference proteome</keyword>
<evidence type="ECO:0000313" key="11">
    <source>
        <dbReference type="Proteomes" id="UP000641588"/>
    </source>
</evidence>
<keyword evidence="4" id="KW-0547">Nucleotide-binding</keyword>
<dbReference type="SUPFAM" id="SSF52540">
    <property type="entry name" value="P-loop containing nucleoside triphosphate hydrolases"/>
    <property type="match status" value="1"/>
</dbReference>
<dbReference type="InterPro" id="IPR027417">
    <property type="entry name" value="P-loop_NTPase"/>
</dbReference>
<evidence type="ECO:0000256" key="8">
    <source>
        <dbReference type="ARBA" id="ARBA00051245"/>
    </source>
</evidence>
<comment type="similarity">
    <text evidence="1">Belongs to the CpsD/CapB family.</text>
</comment>
<dbReference type="NCBIfam" id="TIGR01007">
    <property type="entry name" value="eps_fam"/>
    <property type="match status" value="1"/>
</dbReference>
<keyword evidence="3 10" id="KW-0808">Transferase</keyword>
<evidence type="ECO:0000256" key="4">
    <source>
        <dbReference type="ARBA" id="ARBA00022741"/>
    </source>
</evidence>
<dbReference type="InterPro" id="IPR005702">
    <property type="entry name" value="Wzc-like_C"/>
</dbReference>
<evidence type="ECO:0000259" key="9">
    <source>
        <dbReference type="Pfam" id="PF13614"/>
    </source>
</evidence>
<proteinExistence type="inferred from homology"/>
<evidence type="ECO:0000256" key="1">
    <source>
        <dbReference type="ARBA" id="ARBA00007316"/>
    </source>
</evidence>
<protein>
    <recommendedName>
        <fullName evidence="2">non-specific protein-tyrosine kinase</fullName>
        <ecNumber evidence="2">2.7.10.2</ecNumber>
    </recommendedName>
</protein>
<gene>
    <name evidence="10" type="ORF">GC093_29605</name>
</gene>
<keyword evidence="7" id="KW-0829">Tyrosine-protein kinase</keyword>
<dbReference type="Proteomes" id="UP000641588">
    <property type="component" value="Unassembled WGS sequence"/>
</dbReference>
<dbReference type="PANTHER" id="PTHR32309:SF13">
    <property type="entry name" value="FERRIC ENTEROBACTIN TRANSPORT PROTEIN FEPE"/>
    <property type="match status" value="1"/>
</dbReference>
<dbReference type="GO" id="GO:0042802">
    <property type="term" value="F:identical protein binding"/>
    <property type="evidence" value="ECO:0007669"/>
    <property type="project" value="UniProtKB-ARBA"/>
</dbReference>
<dbReference type="RefSeq" id="WP_171655588.1">
    <property type="nucleotide sequence ID" value="NZ_WHOD01000109.1"/>
</dbReference>
<evidence type="ECO:0000256" key="5">
    <source>
        <dbReference type="ARBA" id="ARBA00022777"/>
    </source>
</evidence>
<comment type="catalytic activity">
    <reaction evidence="8">
        <text>L-tyrosyl-[protein] + ATP = O-phospho-L-tyrosyl-[protein] + ADP + H(+)</text>
        <dbReference type="Rhea" id="RHEA:10596"/>
        <dbReference type="Rhea" id="RHEA-COMP:10136"/>
        <dbReference type="Rhea" id="RHEA-COMP:20101"/>
        <dbReference type="ChEBI" id="CHEBI:15378"/>
        <dbReference type="ChEBI" id="CHEBI:30616"/>
        <dbReference type="ChEBI" id="CHEBI:46858"/>
        <dbReference type="ChEBI" id="CHEBI:61978"/>
        <dbReference type="ChEBI" id="CHEBI:456216"/>
        <dbReference type="EC" id="2.7.10.2"/>
    </reaction>
</comment>
<keyword evidence="5" id="KW-0418">Kinase</keyword>
<evidence type="ECO:0000256" key="3">
    <source>
        <dbReference type="ARBA" id="ARBA00022679"/>
    </source>
</evidence>
<keyword evidence="6" id="KW-0067">ATP-binding</keyword>
<evidence type="ECO:0000256" key="2">
    <source>
        <dbReference type="ARBA" id="ARBA00011903"/>
    </source>
</evidence>
<name>A0A972GWD6_9BACL</name>
<comment type="caution">
    <text evidence="10">The sequence shown here is derived from an EMBL/GenBank/DDBJ whole genome shotgun (WGS) entry which is preliminary data.</text>
</comment>
<dbReference type="PANTHER" id="PTHR32309">
    <property type="entry name" value="TYROSINE-PROTEIN KINASE"/>
    <property type="match status" value="1"/>
</dbReference>
<dbReference type="Gene3D" id="3.40.50.300">
    <property type="entry name" value="P-loop containing nucleotide triphosphate hydrolases"/>
    <property type="match status" value="1"/>
</dbReference>
<dbReference type="Pfam" id="PF13614">
    <property type="entry name" value="AAA_31"/>
    <property type="match status" value="1"/>
</dbReference>
<dbReference type="InterPro" id="IPR050445">
    <property type="entry name" value="Bact_polysacc_biosynth/exp"/>
</dbReference>
<evidence type="ECO:0000313" key="10">
    <source>
        <dbReference type="EMBL" id="NOU97355.1"/>
    </source>
</evidence>
<evidence type="ECO:0000256" key="7">
    <source>
        <dbReference type="ARBA" id="ARBA00023137"/>
    </source>
</evidence>
<reference evidence="10" key="1">
    <citation type="submission" date="2019-10" db="EMBL/GenBank/DDBJ databases">
        <title>Description of Paenibacillus glebae sp. nov.</title>
        <authorList>
            <person name="Carlier A."/>
            <person name="Qi S."/>
        </authorList>
    </citation>
    <scope>NUCLEOTIDE SEQUENCE</scope>
    <source>
        <strain evidence="10">LMG 31456</strain>
    </source>
</reference>
<dbReference type="AlphaFoldDB" id="A0A972GWD6"/>
<evidence type="ECO:0000256" key="6">
    <source>
        <dbReference type="ARBA" id="ARBA00022840"/>
    </source>
</evidence>
<dbReference type="FunFam" id="3.40.50.300:FF:000527">
    <property type="entry name" value="Tyrosine-protein kinase etk"/>
    <property type="match status" value="1"/>
</dbReference>
<dbReference type="EC" id="2.7.10.2" evidence="2"/>
<sequence length="221" mass="24346">MPRQIANSDIMIIDPDSPTFEAYRTLRTNIEFSAFDRVVKTITITSANQGEGRTSTALNLAVAYAQAGKKVMLVDADLRKPSLHHAFNLDNTRGLTNFLANQIAINEIIRETPVDNLSLIVSGHIPPNPSELLASERLRTLLVELKQNYDIILFDTSPALTLTDAKIMAATCDGVLLVVEYGKIKRDVAKKIKDDLTHVKANLLGVVLNKLNSKDAAAYLY</sequence>
<dbReference type="EMBL" id="WHOD01000109">
    <property type="protein sequence ID" value="NOU97355.1"/>
    <property type="molecule type" value="Genomic_DNA"/>
</dbReference>
<dbReference type="GO" id="GO:0005524">
    <property type="term" value="F:ATP binding"/>
    <property type="evidence" value="ECO:0007669"/>
    <property type="project" value="UniProtKB-KW"/>
</dbReference>
<dbReference type="InterPro" id="IPR025669">
    <property type="entry name" value="AAA_dom"/>
</dbReference>
<organism evidence="10 11">
    <name type="scientific">Paenibacillus foliorum</name>
    <dbReference type="NCBI Taxonomy" id="2654974"/>
    <lineage>
        <taxon>Bacteria</taxon>
        <taxon>Bacillati</taxon>
        <taxon>Bacillota</taxon>
        <taxon>Bacilli</taxon>
        <taxon>Bacillales</taxon>
        <taxon>Paenibacillaceae</taxon>
        <taxon>Paenibacillus</taxon>
    </lineage>
</organism>
<accession>A0A972GWD6</accession>
<feature type="domain" description="AAA" evidence="9">
    <location>
        <begin position="40"/>
        <end position="183"/>
    </location>
</feature>
<dbReference type="CDD" id="cd05387">
    <property type="entry name" value="BY-kinase"/>
    <property type="match status" value="1"/>
</dbReference>
<dbReference type="GO" id="GO:0004715">
    <property type="term" value="F:non-membrane spanning protein tyrosine kinase activity"/>
    <property type="evidence" value="ECO:0007669"/>
    <property type="project" value="UniProtKB-EC"/>
</dbReference>
<dbReference type="GO" id="GO:0005886">
    <property type="term" value="C:plasma membrane"/>
    <property type="evidence" value="ECO:0007669"/>
    <property type="project" value="TreeGrafter"/>
</dbReference>